<dbReference type="PANTHER" id="PTHR28152">
    <property type="entry name" value="HYDROXYACYL-THIOESTER DEHYDRATASE TYPE 2, MITOCHONDRIAL"/>
    <property type="match status" value="1"/>
</dbReference>
<comment type="caution">
    <text evidence="2">The sequence shown here is derived from an EMBL/GenBank/DDBJ whole genome shotgun (WGS) entry which is preliminary data.</text>
</comment>
<name>A0A8H4QAK2_9HYPO</name>
<dbReference type="Proteomes" id="UP000562929">
    <property type="component" value="Unassembled WGS sequence"/>
</dbReference>
<dbReference type="PANTHER" id="PTHR28152:SF2">
    <property type="entry name" value="N-TERMINAL OF MAOC-LIKE DEHYDRATASE DOMAIN-CONTAINING PROTEIN"/>
    <property type="match status" value="1"/>
</dbReference>
<feature type="domain" description="FAS1-like dehydratase" evidence="1">
    <location>
        <begin position="100"/>
        <end position="175"/>
    </location>
</feature>
<dbReference type="InterPro" id="IPR039569">
    <property type="entry name" value="FAS1-like_DH_region"/>
</dbReference>
<dbReference type="InterPro" id="IPR052741">
    <property type="entry name" value="Mitochondrial_HTD2"/>
</dbReference>
<dbReference type="GO" id="GO:0019171">
    <property type="term" value="F:(3R)-hydroxyacyl-[acyl-carrier-protein] dehydratase activity"/>
    <property type="evidence" value="ECO:0007669"/>
    <property type="project" value="TreeGrafter"/>
</dbReference>
<organism evidence="2 3">
    <name type="scientific">Ophiocordyceps camponoti-floridani</name>
    <dbReference type="NCBI Taxonomy" id="2030778"/>
    <lineage>
        <taxon>Eukaryota</taxon>
        <taxon>Fungi</taxon>
        <taxon>Dikarya</taxon>
        <taxon>Ascomycota</taxon>
        <taxon>Pezizomycotina</taxon>
        <taxon>Sordariomycetes</taxon>
        <taxon>Hypocreomycetidae</taxon>
        <taxon>Hypocreales</taxon>
        <taxon>Ophiocordycipitaceae</taxon>
        <taxon>Ophiocordyceps</taxon>
    </lineage>
</organism>
<sequence length="332" mass="36796">MPPAQLLRPLSARHLTPQARTVSTAATDIASRLTQKLARSTTVHRQKLDANQLQKLCLTLGTPRLGDVDVSLRPPPDGSPVPPGYHLVYFTPLVPEESLGPDGSDATFNAPAPFTRRMWAGGNMSWSGDALRVGDEVEERTRLLRATAKEGSKGDMVLVDVEKELVSCRGCSVVDRRAWIFRPGLSTPVMPVTSSLEDRVTVEEEIPQEDQPDDRVPARSLSWSQTALFRFSALTFNAHKIHYDQDWCQKVEGHPSPVVHGPLTLLSMLDHWRDVHGSRKQLLSIDYRALQPVYAGERYRVRTGSCEEVVAEKNGIVCMRAELQSQSRSSGA</sequence>
<dbReference type="EMBL" id="JAACLJ010000002">
    <property type="protein sequence ID" value="KAF4592248.1"/>
    <property type="molecule type" value="Genomic_DNA"/>
</dbReference>
<evidence type="ECO:0000313" key="3">
    <source>
        <dbReference type="Proteomes" id="UP000562929"/>
    </source>
</evidence>
<dbReference type="AlphaFoldDB" id="A0A8H4QAK2"/>
<keyword evidence="3" id="KW-1185">Reference proteome</keyword>
<protein>
    <submittedName>
        <fullName evidence="2">Mesaconyl-C4 CoA hydratase</fullName>
    </submittedName>
</protein>
<dbReference type="InterPro" id="IPR029069">
    <property type="entry name" value="HotDog_dom_sf"/>
</dbReference>
<proteinExistence type="predicted"/>
<dbReference type="OrthoDB" id="3257538at2759"/>
<dbReference type="Gene3D" id="3.10.129.10">
    <property type="entry name" value="Hotdog Thioesterase"/>
    <property type="match status" value="2"/>
</dbReference>
<gene>
    <name evidence="2" type="ORF">GQ602_002547</name>
</gene>
<accession>A0A8H4QAK2</accession>
<evidence type="ECO:0000313" key="2">
    <source>
        <dbReference type="EMBL" id="KAF4592248.1"/>
    </source>
</evidence>
<reference evidence="2 3" key="1">
    <citation type="journal article" date="2020" name="G3 (Bethesda)">
        <title>Genetic Underpinnings of Host Manipulation by Ophiocordyceps as Revealed by Comparative Transcriptomics.</title>
        <authorList>
            <person name="Will I."/>
            <person name="Das B."/>
            <person name="Trinh T."/>
            <person name="Brachmann A."/>
            <person name="Ohm R.A."/>
            <person name="de Bekker C."/>
        </authorList>
    </citation>
    <scope>NUCLEOTIDE SEQUENCE [LARGE SCALE GENOMIC DNA]</scope>
    <source>
        <strain evidence="2 3">EC05</strain>
    </source>
</reference>
<evidence type="ECO:0000259" key="1">
    <source>
        <dbReference type="Pfam" id="PF13452"/>
    </source>
</evidence>
<dbReference type="Pfam" id="PF13452">
    <property type="entry name" value="FAS1_DH_region"/>
    <property type="match status" value="1"/>
</dbReference>
<dbReference type="SUPFAM" id="SSF54637">
    <property type="entry name" value="Thioesterase/thiol ester dehydrase-isomerase"/>
    <property type="match status" value="1"/>
</dbReference>
<dbReference type="GO" id="GO:0005739">
    <property type="term" value="C:mitochondrion"/>
    <property type="evidence" value="ECO:0007669"/>
    <property type="project" value="TreeGrafter"/>
</dbReference>